<evidence type="ECO:0000256" key="8">
    <source>
        <dbReference type="RuleBase" id="RU000688"/>
    </source>
</evidence>
<evidence type="ECO:0000256" key="4">
    <source>
        <dbReference type="ARBA" id="ARBA00023040"/>
    </source>
</evidence>
<dbReference type="OrthoDB" id="5987936at2759"/>
<feature type="transmembrane region" description="Helical" evidence="9">
    <location>
        <begin position="134"/>
        <end position="153"/>
    </location>
</feature>
<dbReference type="Pfam" id="PF00001">
    <property type="entry name" value="7tm_1"/>
    <property type="match status" value="1"/>
</dbReference>
<evidence type="ECO:0000313" key="11">
    <source>
        <dbReference type="EMBL" id="CAG5123132.1"/>
    </source>
</evidence>
<dbReference type="PANTHER" id="PTHR45695">
    <property type="entry name" value="LEUCOKININ RECEPTOR-RELATED"/>
    <property type="match status" value="1"/>
</dbReference>
<dbReference type="AlphaFoldDB" id="A0A8S3Z7I7"/>
<dbReference type="Gene3D" id="1.20.1070.10">
    <property type="entry name" value="Rhodopsin 7-helix transmembrane proteins"/>
    <property type="match status" value="1"/>
</dbReference>
<keyword evidence="6 8" id="KW-0675">Receptor</keyword>
<keyword evidence="2 8" id="KW-0812">Transmembrane</keyword>
<name>A0A8S3Z7I7_9EUPU</name>
<keyword evidence="3 9" id="KW-1133">Transmembrane helix</keyword>
<evidence type="ECO:0000256" key="3">
    <source>
        <dbReference type="ARBA" id="ARBA00022989"/>
    </source>
</evidence>
<feature type="domain" description="G-protein coupled receptors family 1 profile" evidence="10">
    <location>
        <begin position="74"/>
        <end position="270"/>
    </location>
</feature>
<comment type="similarity">
    <text evidence="8">Belongs to the G-protein coupled receptor 1 family.</text>
</comment>
<keyword evidence="12" id="KW-1185">Reference proteome</keyword>
<dbReference type="InterPro" id="IPR017452">
    <property type="entry name" value="GPCR_Rhodpsn_7TM"/>
</dbReference>
<evidence type="ECO:0000259" key="10">
    <source>
        <dbReference type="PROSITE" id="PS50262"/>
    </source>
</evidence>
<keyword evidence="5 9" id="KW-0472">Membrane</keyword>
<feature type="transmembrane region" description="Helical" evidence="9">
    <location>
        <begin position="222"/>
        <end position="246"/>
    </location>
</feature>
<feature type="transmembrane region" description="Helical" evidence="9">
    <location>
        <begin position="174"/>
        <end position="199"/>
    </location>
</feature>
<dbReference type="PROSITE" id="PS00237">
    <property type="entry name" value="G_PROTEIN_RECEP_F1_1"/>
    <property type="match status" value="1"/>
</dbReference>
<sequence>MTTRNTELQDNLRMSLNLTTNGTLNDTLESTPEQHDFYTCQNICPVNACFSLDLTLECVEAYIFPTPMEWVFICLHVVLFTIGVVGNFLTVTNLFIMNLAVADAVVLVLCSPPTVLQSVTETWFMGDAMCKVVIFFQNTVVGVSVLTLSAIAVERYFAICRPLKSRITMRKVKVTVLIIWLISAALGSPNVTNTVVAHFKQPELNLYLRVCNSGLEGKMEEIYLMFIVIVFYLVPMVIIAIFYLIISHHLWHVRVPGTMIRGKSIVFFCE</sequence>
<evidence type="ECO:0000256" key="1">
    <source>
        <dbReference type="ARBA" id="ARBA00004141"/>
    </source>
</evidence>
<gene>
    <name evidence="11" type="ORF">CUNI_LOCUS8690</name>
</gene>
<dbReference type="PROSITE" id="PS50262">
    <property type="entry name" value="G_PROTEIN_RECEP_F1_2"/>
    <property type="match status" value="1"/>
</dbReference>
<dbReference type="PANTHER" id="PTHR45695:SF15">
    <property type="entry name" value="OPSIN RH2"/>
    <property type="match status" value="1"/>
</dbReference>
<evidence type="ECO:0000256" key="5">
    <source>
        <dbReference type="ARBA" id="ARBA00023136"/>
    </source>
</evidence>
<evidence type="ECO:0000256" key="6">
    <source>
        <dbReference type="ARBA" id="ARBA00023170"/>
    </source>
</evidence>
<evidence type="ECO:0000256" key="2">
    <source>
        <dbReference type="ARBA" id="ARBA00022692"/>
    </source>
</evidence>
<evidence type="ECO:0000256" key="7">
    <source>
        <dbReference type="ARBA" id="ARBA00023224"/>
    </source>
</evidence>
<dbReference type="Proteomes" id="UP000678393">
    <property type="component" value="Unassembled WGS sequence"/>
</dbReference>
<dbReference type="GO" id="GO:0005886">
    <property type="term" value="C:plasma membrane"/>
    <property type="evidence" value="ECO:0007669"/>
    <property type="project" value="TreeGrafter"/>
</dbReference>
<dbReference type="GO" id="GO:0004930">
    <property type="term" value="F:G protein-coupled receptor activity"/>
    <property type="evidence" value="ECO:0007669"/>
    <property type="project" value="UniProtKB-KW"/>
</dbReference>
<accession>A0A8S3Z7I7</accession>
<dbReference type="PRINTS" id="PR00237">
    <property type="entry name" value="GPCRRHODOPSN"/>
</dbReference>
<keyword evidence="4 8" id="KW-0297">G-protein coupled receptor</keyword>
<dbReference type="InterPro" id="IPR000276">
    <property type="entry name" value="GPCR_Rhodpsn"/>
</dbReference>
<proteinExistence type="inferred from homology"/>
<feature type="transmembrane region" description="Helical" evidence="9">
    <location>
        <begin position="70"/>
        <end position="89"/>
    </location>
</feature>
<organism evidence="11 12">
    <name type="scientific">Candidula unifasciata</name>
    <dbReference type="NCBI Taxonomy" id="100452"/>
    <lineage>
        <taxon>Eukaryota</taxon>
        <taxon>Metazoa</taxon>
        <taxon>Spiralia</taxon>
        <taxon>Lophotrochozoa</taxon>
        <taxon>Mollusca</taxon>
        <taxon>Gastropoda</taxon>
        <taxon>Heterobranchia</taxon>
        <taxon>Euthyneura</taxon>
        <taxon>Panpulmonata</taxon>
        <taxon>Eupulmonata</taxon>
        <taxon>Stylommatophora</taxon>
        <taxon>Helicina</taxon>
        <taxon>Helicoidea</taxon>
        <taxon>Geomitridae</taxon>
        <taxon>Candidula</taxon>
    </lineage>
</organism>
<dbReference type="EMBL" id="CAJHNH020001449">
    <property type="protein sequence ID" value="CAG5123132.1"/>
    <property type="molecule type" value="Genomic_DNA"/>
</dbReference>
<comment type="caution">
    <text evidence="11">The sequence shown here is derived from an EMBL/GenBank/DDBJ whole genome shotgun (WGS) entry which is preliminary data.</text>
</comment>
<evidence type="ECO:0000256" key="9">
    <source>
        <dbReference type="SAM" id="Phobius"/>
    </source>
</evidence>
<keyword evidence="7 8" id="KW-0807">Transducer</keyword>
<evidence type="ECO:0000313" key="12">
    <source>
        <dbReference type="Proteomes" id="UP000678393"/>
    </source>
</evidence>
<dbReference type="SUPFAM" id="SSF81321">
    <property type="entry name" value="Family A G protein-coupled receptor-like"/>
    <property type="match status" value="1"/>
</dbReference>
<comment type="subcellular location">
    <subcellularLocation>
        <location evidence="1">Membrane</location>
        <topology evidence="1">Multi-pass membrane protein</topology>
    </subcellularLocation>
</comment>
<protein>
    <recommendedName>
        <fullName evidence="10">G-protein coupled receptors family 1 profile domain-containing protein</fullName>
    </recommendedName>
</protein>
<reference evidence="11" key="1">
    <citation type="submission" date="2021-04" db="EMBL/GenBank/DDBJ databases">
        <authorList>
            <consortium name="Molecular Ecology Group"/>
        </authorList>
    </citation>
    <scope>NUCLEOTIDE SEQUENCE</scope>
</reference>